<evidence type="ECO:0000256" key="3">
    <source>
        <dbReference type="ARBA" id="ARBA00022475"/>
    </source>
</evidence>
<protein>
    <recommendedName>
        <fullName evidence="9">Type II secretion system protein GspC N-terminal domain-containing protein</fullName>
    </recommendedName>
</protein>
<dbReference type="Pfam" id="PF11356">
    <property type="entry name" value="T2SSC"/>
    <property type="match status" value="1"/>
</dbReference>
<evidence type="ECO:0000256" key="1">
    <source>
        <dbReference type="ARBA" id="ARBA00004533"/>
    </source>
</evidence>
<dbReference type="EMBL" id="JAGETR010000069">
    <property type="protein sequence ID" value="MBO2006899.1"/>
    <property type="molecule type" value="Genomic_DNA"/>
</dbReference>
<keyword evidence="3" id="KW-1003">Cell membrane</keyword>
<comment type="caution">
    <text evidence="10">The sequence shown here is derived from an EMBL/GenBank/DDBJ whole genome shotgun (WGS) entry which is preliminary data.</text>
</comment>
<dbReference type="InterPro" id="IPR024961">
    <property type="entry name" value="T2SS_GspC_N"/>
</dbReference>
<proteinExistence type="predicted"/>
<evidence type="ECO:0000256" key="5">
    <source>
        <dbReference type="ARBA" id="ARBA00022692"/>
    </source>
</evidence>
<evidence type="ECO:0000256" key="8">
    <source>
        <dbReference type="ARBA" id="ARBA00023136"/>
    </source>
</evidence>
<accession>A0A939NJZ2</accession>
<keyword evidence="2" id="KW-0813">Transport</keyword>
<keyword evidence="6" id="KW-0653">Protein transport</keyword>
<sequence>MAGLLFSDNAKKLVIVEHGGKQTGYGVGDRLAGSNAIVRIVKNKILLDENGYYATLTFKESRRAVSARCFIA</sequence>
<feature type="domain" description="Type II secretion system protein GspC N-terminal" evidence="9">
    <location>
        <begin position="7"/>
        <end position="58"/>
    </location>
</feature>
<keyword evidence="4" id="KW-0997">Cell inner membrane</keyword>
<name>A0A939NJZ2_SERMA</name>
<dbReference type="GO" id="GO:0005886">
    <property type="term" value="C:plasma membrane"/>
    <property type="evidence" value="ECO:0007669"/>
    <property type="project" value="UniProtKB-SubCell"/>
</dbReference>
<comment type="subcellular location">
    <subcellularLocation>
        <location evidence="1">Cell inner membrane</location>
    </subcellularLocation>
</comment>
<evidence type="ECO:0000256" key="2">
    <source>
        <dbReference type="ARBA" id="ARBA00022448"/>
    </source>
</evidence>
<gene>
    <name evidence="10" type="ORF">J4732_11590</name>
</gene>
<evidence type="ECO:0000256" key="7">
    <source>
        <dbReference type="ARBA" id="ARBA00022989"/>
    </source>
</evidence>
<keyword evidence="8" id="KW-0472">Membrane</keyword>
<reference evidence="10" key="1">
    <citation type="submission" date="2021-03" db="EMBL/GenBank/DDBJ databases">
        <title>Molecular epidemiology and mechanisms of colistin and carbapenem resistance in Enterobacteriaceae from clinical isolates, the environment and porcine samples in Pretoria, South Africa.</title>
        <authorList>
            <person name="Bogoshi D."/>
            <person name="Mbelle N.M."/>
            <person name="Naidoo V."/>
            <person name="Osei Sekyere J."/>
        </authorList>
    </citation>
    <scope>NUCLEOTIDE SEQUENCE</scope>
    <source>
        <strain evidence="10">C080</strain>
    </source>
</reference>
<dbReference type="GO" id="GO:0015031">
    <property type="term" value="P:protein transport"/>
    <property type="evidence" value="ECO:0007669"/>
    <property type="project" value="UniProtKB-KW"/>
</dbReference>
<evidence type="ECO:0000313" key="10">
    <source>
        <dbReference type="EMBL" id="MBO2006899.1"/>
    </source>
</evidence>
<evidence type="ECO:0000256" key="4">
    <source>
        <dbReference type="ARBA" id="ARBA00022519"/>
    </source>
</evidence>
<evidence type="ECO:0000256" key="6">
    <source>
        <dbReference type="ARBA" id="ARBA00022927"/>
    </source>
</evidence>
<evidence type="ECO:0000259" key="9">
    <source>
        <dbReference type="Pfam" id="PF11356"/>
    </source>
</evidence>
<organism evidence="10">
    <name type="scientific">Serratia marcescens</name>
    <dbReference type="NCBI Taxonomy" id="615"/>
    <lineage>
        <taxon>Bacteria</taxon>
        <taxon>Pseudomonadati</taxon>
        <taxon>Pseudomonadota</taxon>
        <taxon>Gammaproteobacteria</taxon>
        <taxon>Enterobacterales</taxon>
        <taxon>Yersiniaceae</taxon>
        <taxon>Serratia</taxon>
    </lineage>
</organism>
<keyword evidence="7" id="KW-1133">Transmembrane helix</keyword>
<dbReference type="AlphaFoldDB" id="A0A939NJZ2"/>
<keyword evidence="5" id="KW-0812">Transmembrane</keyword>
<dbReference type="Gene3D" id="2.30.30.830">
    <property type="match status" value="1"/>
</dbReference>